<dbReference type="InterPro" id="IPR036866">
    <property type="entry name" value="RibonucZ/Hydroxyglut_hydro"/>
</dbReference>
<dbReference type="InterPro" id="IPR051013">
    <property type="entry name" value="MBL_superfamily_lactonases"/>
</dbReference>
<dbReference type="SMART" id="SM00849">
    <property type="entry name" value="Lactamase_B"/>
    <property type="match status" value="1"/>
</dbReference>
<dbReference type="Pfam" id="PF00753">
    <property type="entry name" value="Lactamase_B"/>
    <property type="match status" value="1"/>
</dbReference>
<accession>A0ABR6V3D7</accession>
<keyword evidence="3" id="KW-0479">Metal-binding</keyword>
<keyword evidence="5" id="KW-0862">Zinc</keyword>
<dbReference type="CDD" id="cd07729">
    <property type="entry name" value="AHL_lactonase_MBL-fold"/>
    <property type="match status" value="1"/>
</dbReference>
<dbReference type="SUPFAM" id="SSF56281">
    <property type="entry name" value="Metallo-hydrolase/oxidoreductase"/>
    <property type="match status" value="1"/>
</dbReference>
<comment type="similarity">
    <text evidence="2">Belongs to the metallo-beta-lactamase superfamily.</text>
</comment>
<dbReference type="PANTHER" id="PTHR42978">
    <property type="entry name" value="QUORUM-QUENCHING LACTONASE YTNP-RELATED-RELATED"/>
    <property type="match status" value="1"/>
</dbReference>
<evidence type="ECO:0000256" key="2">
    <source>
        <dbReference type="ARBA" id="ARBA00007749"/>
    </source>
</evidence>
<evidence type="ECO:0000256" key="3">
    <source>
        <dbReference type="ARBA" id="ARBA00022723"/>
    </source>
</evidence>
<dbReference type="RefSeq" id="WP_186598305.1">
    <property type="nucleotide sequence ID" value="NZ_JABWRS010000003.1"/>
</dbReference>
<protein>
    <submittedName>
        <fullName evidence="7">N-acyl homoserine lactonase family protein</fullName>
    </submittedName>
</protein>
<evidence type="ECO:0000259" key="6">
    <source>
        <dbReference type="SMART" id="SM00849"/>
    </source>
</evidence>
<dbReference type="Proteomes" id="UP000628086">
    <property type="component" value="Unassembled WGS sequence"/>
</dbReference>
<dbReference type="InterPro" id="IPR001279">
    <property type="entry name" value="Metallo-B-lactamas"/>
</dbReference>
<name>A0ABR6V3D7_9PSED</name>
<comment type="caution">
    <text evidence="7">The sequence shown here is derived from an EMBL/GenBank/DDBJ whole genome shotgun (WGS) entry which is preliminary data.</text>
</comment>
<evidence type="ECO:0000256" key="4">
    <source>
        <dbReference type="ARBA" id="ARBA00022801"/>
    </source>
</evidence>
<dbReference type="Gene3D" id="3.60.15.10">
    <property type="entry name" value="Ribonuclease Z/Hydroxyacylglutathione hydrolase-like"/>
    <property type="match status" value="1"/>
</dbReference>
<reference evidence="7 8" key="1">
    <citation type="journal article" date="2020" name="Microorganisms">
        <title>Reliable Identification of Environmental Pseudomonas Isolates Using the rpoD Gene.</title>
        <authorList>
            <consortium name="The Broad Institute Genome Sequencing Platform"/>
            <person name="Girard L."/>
            <person name="Lood C."/>
            <person name="Rokni-Zadeh H."/>
            <person name="van Noort V."/>
            <person name="Lavigne R."/>
            <person name="De Mot R."/>
        </authorList>
    </citation>
    <scope>NUCLEOTIDE SEQUENCE [LARGE SCALE GENOMIC DNA]</scope>
    <source>
        <strain evidence="7 8">RW7P2</strain>
    </source>
</reference>
<dbReference type="PANTHER" id="PTHR42978:SF7">
    <property type="entry name" value="METALLO-HYDROLASE RV2300C-RELATED"/>
    <property type="match status" value="1"/>
</dbReference>
<evidence type="ECO:0000313" key="8">
    <source>
        <dbReference type="Proteomes" id="UP000628086"/>
    </source>
</evidence>
<gene>
    <name evidence="7" type="ORF">HU747_05125</name>
</gene>
<sequence length="270" mass="30424">MDTDTHLEPYEVFAIKYAEHRRTAASNFLGGDPHDGPMPMDYFIWVAKNSSGTWVIDTGFNAETATRRGRDLIRCPAQSLALLDVDNQSVKDVIVTHLHYDHIGNFDLFPAARYHLQDSEMQFATGRHMAHKCAHEAYNLEDVVGMVRQVYKGRVDFHDGDAELTPGLSVHLVGGHTMGLQIVRIYTQRGWIVLASDASHYYRNFVEDRPFPIVFNVDDMVIGWARMRELADSEDHIIPGHDPQVLQKYPSPSAALSGVVCQLHVAPFPI</sequence>
<evidence type="ECO:0000256" key="1">
    <source>
        <dbReference type="ARBA" id="ARBA00001947"/>
    </source>
</evidence>
<proteinExistence type="inferred from homology"/>
<keyword evidence="4" id="KW-0378">Hydrolase</keyword>
<evidence type="ECO:0000313" key="7">
    <source>
        <dbReference type="EMBL" id="MBC3474976.1"/>
    </source>
</evidence>
<feature type="domain" description="Metallo-beta-lactamase" evidence="6">
    <location>
        <begin position="41"/>
        <end position="241"/>
    </location>
</feature>
<organism evidence="7 8">
    <name type="scientific">Pseudomonas taiwanensis</name>
    <dbReference type="NCBI Taxonomy" id="470150"/>
    <lineage>
        <taxon>Bacteria</taxon>
        <taxon>Pseudomonadati</taxon>
        <taxon>Pseudomonadota</taxon>
        <taxon>Gammaproteobacteria</taxon>
        <taxon>Pseudomonadales</taxon>
        <taxon>Pseudomonadaceae</taxon>
        <taxon>Pseudomonas</taxon>
    </lineage>
</organism>
<evidence type="ECO:0000256" key="5">
    <source>
        <dbReference type="ARBA" id="ARBA00022833"/>
    </source>
</evidence>
<keyword evidence="8" id="KW-1185">Reference proteome</keyword>
<comment type="cofactor">
    <cofactor evidence="1">
        <name>Zn(2+)</name>
        <dbReference type="ChEBI" id="CHEBI:29105"/>
    </cofactor>
</comment>
<dbReference type="EMBL" id="JABWRS010000003">
    <property type="protein sequence ID" value="MBC3474976.1"/>
    <property type="molecule type" value="Genomic_DNA"/>
</dbReference>